<organism evidence="1 2">
    <name type="scientific">Irpex rosettiformis</name>
    <dbReference type="NCBI Taxonomy" id="378272"/>
    <lineage>
        <taxon>Eukaryota</taxon>
        <taxon>Fungi</taxon>
        <taxon>Dikarya</taxon>
        <taxon>Basidiomycota</taxon>
        <taxon>Agaricomycotina</taxon>
        <taxon>Agaricomycetes</taxon>
        <taxon>Polyporales</taxon>
        <taxon>Irpicaceae</taxon>
        <taxon>Irpex</taxon>
    </lineage>
</organism>
<comment type="caution">
    <text evidence="1">The sequence shown here is derived from an EMBL/GenBank/DDBJ whole genome shotgun (WGS) entry which is preliminary data.</text>
</comment>
<proteinExistence type="predicted"/>
<name>A0ACB8UC38_9APHY</name>
<dbReference type="Proteomes" id="UP001055072">
    <property type="component" value="Unassembled WGS sequence"/>
</dbReference>
<gene>
    <name evidence="1" type="ORF">BDY19DRAFT_927055</name>
</gene>
<accession>A0ACB8UC38</accession>
<keyword evidence="2" id="KW-1185">Reference proteome</keyword>
<protein>
    <submittedName>
        <fullName evidence="1">Tho complex subunit 7-domain-containing protein</fullName>
    </submittedName>
</protein>
<evidence type="ECO:0000313" key="1">
    <source>
        <dbReference type="EMBL" id="KAI0091835.1"/>
    </source>
</evidence>
<sequence>MSASQTPAPQPAVPQTPALTASVMSPMSQQQEDSIIHTRITNDEKALRKVTRKFYHYTSVAFNSGVLVAPESSTSVDDARDAFLLDLASFNMSLKKSLMVCEAEARQIEEYQRERGRIESEHASLTDQIEGLKVSLEQAHLQRRRKIEYDVIAEKINAFPSREELEQSITAIENDILAIQAEHENQNNVFQAQQTAMEIVISSIKDLRRLGKEDIDVTEVSHAGSPAPDSQTGDDDVDMEPRARAETGEIPDDKVEEQETKSIVRGASLSKILNPTAKAFIPQLSSPSTPLLHSSAGTPLPLSESQPTTELEEGEDDDIEMGELAEEPVEKTRKAREEELEEGEASDLSSELSEPPDD</sequence>
<evidence type="ECO:0000313" key="2">
    <source>
        <dbReference type="Proteomes" id="UP001055072"/>
    </source>
</evidence>
<dbReference type="EMBL" id="MU274904">
    <property type="protein sequence ID" value="KAI0091835.1"/>
    <property type="molecule type" value="Genomic_DNA"/>
</dbReference>
<reference evidence="1" key="1">
    <citation type="journal article" date="2021" name="Environ. Microbiol.">
        <title>Gene family expansions and transcriptome signatures uncover fungal adaptations to wood decay.</title>
        <authorList>
            <person name="Hage H."/>
            <person name="Miyauchi S."/>
            <person name="Viragh M."/>
            <person name="Drula E."/>
            <person name="Min B."/>
            <person name="Chaduli D."/>
            <person name="Navarro D."/>
            <person name="Favel A."/>
            <person name="Norest M."/>
            <person name="Lesage-Meessen L."/>
            <person name="Balint B."/>
            <person name="Merenyi Z."/>
            <person name="de Eugenio L."/>
            <person name="Morin E."/>
            <person name="Martinez A.T."/>
            <person name="Baldrian P."/>
            <person name="Stursova M."/>
            <person name="Martinez M.J."/>
            <person name="Novotny C."/>
            <person name="Magnuson J.K."/>
            <person name="Spatafora J.W."/>
            <person name="Maurice S."/>
            <person name="Pangilinan J."/>
            <person name="Andreopoulos W."/>
            <person name="LaButti K."/>
            <person name="Hundley H."/>
            <person name="Na H."/>
            <person name="Kuo A."/>
            <person name="Barry K."/>
            <person name="Lipzen A."/>
            <person name="Henrissat B."/>
            <person name="Riley R."/>
            <person name="Ahrendt S."/>
            <person name="Nagy L.G."/>
            <person name="Grigoriev I.V."/>
            <person name="Martin F."/>
            <person name="Rosso M.N."/>
        </authorList>
    </citation>
    <scope>NUCLEOTIDE SEQUENCE</scope>
    <source>
        <strain evidence="1">CBS 384.51</strain>
    </source>
</reference>